<dbReference type="InterPro" id="IPR045957">
    <property type="entry name" value="DUF6377"/>
</dbReference>
<evidence type="ECO:0000259" key="3">
    <source>
        <dbReference type="Pfam" id="PF19904"/>
    </source>
</evidence>
<proteinExistence type="predicted"/>
<keyword evidence="5" id="KW-1185">Reference proteome</keyword>
<dbReference type="RefSeq" id="WP_264138983.1">
    <property type="nucleotide sequence ID" value="NZ_JAOYOD010000001.1"/>
</dbReference>
<keyword evidence="2" id="KW-0812">Transmembrane</keyword>
<evidence type="ECO:0000256" key="1">
    <source>
        <dbReference type="SAM" id="Coils"/>
    </source>
</evidence>
<evidence type="ECO:0000256" key="2">
    <source>
        <dbReference type="SAM" id="Phobius"/>
    </source>
</evidence>
<name>A0ABT3CWR9_9BACT</name>
<evidence type="ECO:0000313" key="5">
    <source>
        <dbReference type="Proteomes" id="UP001300692"/>
    </source>
</evidence>
<comment type="caution">
    <text evidence="4">The sequence shown here is derived from an EMBL/GenBank/DDBJ whole genome shotgun (WGS) entry which is preliminary data.</text>
</comment>
<feature type="domain" description="DUF6377" evidence="3">
    <location>
        <begin position="255"/>
        <end position="509"/>
    </location>
</feature>
<protein>
    <submittedName>
        <fullName evidence="4">DUF6377 domain-containing protein</fullName>
    </submittedName>
</protein>
<sequence>MRSILGLWLLFGVLWPAQSESLDSLLLVLDQEIQERSAYDSQRELRISSIKGLLDDPNLDPSEKYHVQAQLIREYATYTFDSALHYINQNISLAEEQGNSEFLSEARLYQAKMLAYSGSYKEALDILQLVDKETLKESTVRMYFMVYHKVYEDLHFYSRIESNNQNYRVLLDAYTDSLTHYLNPDTDLYWDLIEKEYRDSRKMEKCLEINKKRMAQAKMATPQYALIAFQRSLIHEINGDIEQQKVYLSLSAISDLRASIKDNASLTQLALLLYEEKEIDRAYRYIKVSFEDAEFFNSRLRFIEISNIFPLITAAYQKRIDKQNEQLRTSLALISLLSLGLAIMVFVTIRQVKKVRKGRNDLRVANMNLKELNDEMKLANEKLNDLNNQLVESDSIKEQYIASFLNICSDFIDKLDNYRRMVKKMITNRKYEELYQTTNSHDLIDRELHLFYETFDSTFLNIYPDFVQQVNGLLLPEEKIELKQGELLNTELRIFALIRLGIQDSSQISKLLRYSVNTIYNYRVKVKNKAAGPRDEFEDQIMQINAIAVSKDSQS</sequence>
<keyword evidence="1" id="KW-0175">Coiled coil</keyword>
<dbReference type="Proteomes" id="UP001300692">
    <property type="component" value="Unassembled WGS sequence"/>
</dbReference>
<feature type="coiled-coil region" evidence="1">
    <location>
        <begin position="355"/>
        <end position="396"/>
    </location>
</feature>
<keyword evidence="2" id="KW-1133">Transmembrane helix</keyword>
<keyword evidence="2" id="KW-0472">Membrane</keyword>
<gene>
    <name evidence="4" type="ORF">N7U62_15835</name>
</gene>
<organism evidence="4 5">
    <name type="scientific">Reichenbachiella ulvae</name>
    <dbReference type="NCBI Taxonomy" id="2980104"/>
    <lineage>
        <taxon>Bacteria</taxon>
        <taxon>Pseudomonadati</taxon>
        <taxon>Bacteroidota</taxon>
        <taxon>Cytophagia</taxon>
        <taxon>Cytophagales</taxon>
        <taxon>Reichenbachiellaceae</taxon>
        <taxon>Reichenbachiella</taxon>
    </lineage>
</organism>
<reference evidence="4 5" key="1">
    <citation type="submission" date="2022-10" db="EMBL/GenBank/DDBJ databases">
        <title>Comparative genomics and taxonomic characterization of three novel marine species of genus Reichenbachiella exhibiting antioxidant and polysaccharide degradation activities.</title>
        <authorList>
            <person name="Muhammad N."/>
            <person name="Lee Y.-J."/>
            <person name="Ko J."/>
            <person name="Kim S.-G."/>
        </authorList>
    </citation>
    <scope>NUCLEOTIDE SEQUENCE [LARGE SCALE GENOMIC DNA]</scope>
    <source>
        <strain evidence="4 5">ABR2-5</strain>
    </source>
</reference>
<dbReference type="Pfam" id="PF19904">
    <property type="entry name" value="DUF6377"/>
    <property type="match status" value="1"/>
</dbReference>
<feature type="transmembrane region" description="Helical" evidence="2">
    <location>
        <begin position="331"/>
        <end position="349"/>
    </location>
</feature>
<evidence type="ECO:0000313" key="4">
    <source>
        <dbReference type="EMBL" id="MCV9388152.1"/>
    </source>
</evidence>
<dbReference type="EMBL" id="JAOYOD010000001">
    <property type="protein sequence ID" value="MCV9388152.1"/>
    <property type="molecule type" value="Genomic_DNA"/>
</dbReference>
<accession>A0ABT3CWR9</accession>